<protein>
    <submittedName>
        <fullName evidence="2">Uncharacterized protein</fullName>
    </submittedName>
</protein>
<keyword evidence="3" id="KW-1185">Reference proteome</keyword>
<feature type="transmembrane region" description="Helical" evidence="1">
    <location>
        <begin position="105"/>
        <end position="123"/>
    </location>
</feature>
<evidence type="ECO:0000313" key="2">
    <source>
        <dbReference type="EMBL" id="GIQ67715.1"/>
    </source>
</evidence>
<keyword evidence="1" id="KW-1133">Transmembrane helix</keyword>
<name>A0A8J4M144_9BACL</name>
<sequence>MIPLMPIDTNDWFVICAALVNVAMLRAVRRYVNWIHGTMIWLFNFTLAVVVDHVIADKPFDFYDVMDSPKVEFMDLFLYFAVYPPPVYLFLILHQHLTQSRHMRVLLIFGFTAAITGLEKLASTAHVFTYNEWKLIYSSPVYLVVLLLNLQFLKWVKKQTNAA</sequence>
<dbReference type="RefSeq" id="WP_213410351.1">
    <property type="nucleotide sequence ID" value="NZ_BOVK01000006.1"/>
</dbReference>
<proteinExistence type="predicted"/>
<dbReference type="AlphaFoldDB" id="A0A8J4M144"/>
<feature type="transmembrane region" description="Helical" evidence="1">
    <location>
        <begin position="40"/>
        <end position="56"/>
    </location>
</feature>
<dbReference type="EMBL" id="BOVK01000006">
    <property type="protein sequence ID" value="GIQ67715.1"/>
    <property type="molecule type" value="Genomic_DNA"/>
</dbReference>
<keyword evidence="1" id="KW-0472">Membrane</keyword>
<evidence type="ECO:0000256" key="1">
    <source>
        <dbReference type="SAM" id="Phobius"/>
    </source>
</evidence>
<reference evidence="2" key="1">
    <citation type="submission" date="2021-04" db="EMBL/GenBank/DDBJ databases">
        <title>Draft genome sequence of Xylanibacillus composti strain K13.</title>
        <authorList>
            <person name="Uke A."/>
            <person name="Chhe C."/>
            <person name="Baramee S."/>
            <person name="Kosugi A."/>
        </authorList>
    </citation>
    <scope>NUCLEOTIDE SEQUENCE</scope>
    <source>
        <strain evidence="2">K13</strain>
    </source>
</reference>
<keyword evidence="1" id="KW-0812">Transmembrane</keyword>
<dbReference type="Proteomes" id="UP000677918">
    <property type="component" value="Unassembled WGS sequence"/>
</dbReference>
<accession>A0A8J4M144</accession>
<comment type="caution">
    <text evidence="2">The sequence shown here is derived from an EMBL/GenBank/DDBJ whole genome shotgun (WGS) entry which is preliminary data.</text>
</comment>
<feature type="transmembrane region" description="Helical" evidence="1">
    <location>
        <begin position="76"/>
        <end position="93"/>
    </location>
</feature>
<feature type="transmembrane region" description="Helical" evidence="1">
    <location>
        <begin position="135"/>
        <end position="153"/>
    </location>
</feature>
<gene>
    <name evidence="2" type="ORF">XYCOK13_05390</name>
</gene>
<evidence type="ECO:0000313" key="3">
    <source>
        <dbReference type="Proteomes" id="UP000677918"/>
    </source>
</evidence>
<organism evidence="2 3">
    <name type="scientific">Xylanibacillus composti</name>
    <dbReference type="NCBI Taxonomy" id="1572762"/>
    <lineage>
        <taxon>Bacteria</taxon>
        <taxon>Bacillati</taxon>
        <taxon>Bacillota</taxon>
        <taxon>Bacilli</taxon>
        <taxon>Bacillales</taxon>
        <taxon>Paenibacillaceae</taxon>
        <taxon>Xylanibacillus</taxon>
    </lineage>
</organism>